<keyword evidence="12 15" id="KW-0648">Protein biosynthesis</keyword>
<dbReference type="SMART" id="SM00896">
    <property type="entry name" value="FDX-ACB"/>
    <property type="match status" value="1"/>
</dbReference>
<dbReference type="PANTHER" id="PTHR10947:SF0">
    <property type="entry name" value="PHENYLALANINE--TRNA LIGASE BETA SUBUNIT"/>
    <property type="match status" value="1"/>
</dbReference>
<dbReference type="GO" id="GO:0000049">
    <property type="term" value="F:tRNA binding"/>
    <property type="evidence" value="ECO:0007669"/>
    <property type="project" value="UniProtKB-UniRule"/>
</dbReference>
<dbReference type="EMBL" id="AP012273">
    <property type="protein sequence ID" value="BAO44241.1"/>
    <property type="molecule type" value="Genomic_DNA"/>
</dbReference>
<name>A0A7U6JHF2_9GAMM</name>
<dbReference type="Gene3D" id="3.30.70.380">
    <property type="entry name" value="Ferrodoxin-fold anticodon-binding domain"/>
    <property type="match status" value="1"/>
</dbReference>
<keyword evidence="5 16" id="KW-0820">tRNA-binding</keyword>
<evidence type="ECO:0000256" key="8">
    <source>
        <dbReference type="ARBA" id="ARBA00022741"/>
    </source>
</evidence>
<comment type="subunit">
    <text evidence="3 15">Tetramer of two alpha and two beta subunits.</text>
</comment>
<evidence type="ECO:0000256" key="1">
    <source>
        <dbReference type="ARBA" id="ARBA00004496"/>
    </source>
</evidence>
<keyword evidence="6 15" id="KW-0436">Ligase</keyword>
<dbReference type="InterPro" id="IPR045864">
    <property type="entry name" value="aa-tRNA-synth_II/BPL/LPL"/>
</dbReference>
<dbReference type="FunFam" id="3.30.930.10:FF:000022">
    <property type="entry name" value="Phenylalanine--tRNA ligase beta subunit"/>
    <property type="match status" value="1"/>
</dbReference>
<evidence type="ECO:0000313" key="20">
    <source>
        <dbReference type="EMBL" id="BAO44241.1"/>
    </source>
</evidence>
<feature type="binding site" evidence="15">
    <location>
        <position position="454"/>
    </location>
    <ligand>
        <name>Mg(2+)</name>
        <dbReference type="ChEBI" id="CHEBI:18420"/>
        <note>shared with alpha subunit</note>
    </ligand>
</feature>
<evidence type="ECO:0000256" key="4">
    <source>
        <dbReference type="ARBA" id="ARBA00022490"/>
    </source>
</evidence>
<dbReference type="InterPro" id="IPR005121">
    <property type="entry name" value="Fdx_antiC-bd"/>
</dbReference>
<dbReference type="PROSITE" id="PS50886">
    <property type="entry name" value="TRBD"/>
    <property type="match status" value="1"/>
</dbReference>
<dbReference type="CDD" id="cd00769">
    <property type="entry name" value="PheRS_beta_core"/>
    <property type="match status" value="1"/>
</dbReference>
<dbReference type="InterPro" id="IPR005146">
    <property type="entry name" value="B3/B4_tRNA-bd"/>
</dbReference>
<dbReference type="GO" id="GO:0005524">
    <property type="term" value="F:ATP binding"/>
    <property type="evidence" value="ECO:0007669"/>
    <property type="project" value="UniProtKB-UniRule"/>
</dbReference>
<dbReference type="InterPro" id="IPR005147">
    <property type="entry name" value="tRNA_synthase_B5-dom"/>
</dbReference>
<comment type="catalytic activity">
    <reaction evidence="14 15">
        <text>tRNA(Phe) + L-phenylalanine + ATP = L-phenylalanyl-tRNA(Phe) + AMP + diphosphate + H(+)</text>
        <dbReference type="Rhea" id="RHEA:19413"/>
        <dbReference type="Rhea" id="RHEA-COMP:9668"/>
        <dbReference type="Rhea" id="RHEA-COMP:9699"/>
        <dbReference type="ChEBI" id="CHEBI:15378"/>
        <dbReference type="ChEBI" id="CHEBI:30616"/>
        <dbReference type="ChEBI" id="CHEBI:33019"/>
        <dbReference type="ChEBI" id="CHEBI:58095"/>
        <dbReference type="ChEBI" id="CHEBI:78442"/>
        <dbReference type="ChEBI" id="CHEBI:78531"/>
        <dbReference type="ChEBI" id="CHEBI:456215"/>
        <dbReference type="EC" id="6.1.1.20"/>
    </reaction>
</comment>
<dbReference type="PANTHER" id="PTHR10947">
    <property type="entry name" value="PHENYLALANYL-TRNA SYNTHETASE BETA CHAIN AND LEUCINE-RICH REPEAT-CONTAINING PROTEIN 47"/>
    <property type="match status" value="1"/>
</dbReference>
<dbReference type="SUPFAM" id="SSF54991">
    <property type="entry name" value="Anticodon-binding domain of PheRS"/>
    <property type="match status" value="1"/>
</dbReference>
<dbReference type="KEGG" id="tbn:TBH_C1316"/>
<dbReference type="FunFam" id="3.30.56.10:FF:000002">
    <property type="entry name" value="Phenylalanine--tRNA ligase beta subunit"/>
    <property type="match status" value="1"/>
</dbReference>
<dbReference type="NCBIfam" id="NF045760">
    <property type="entry name" value="YtpR"/>
    <property type="match status" value="1"/>
</dbReference>
<dbReference type="SUPFAM" id="SSF50249">
    <property type="entry name" value="Nucleic acid-binding proteins"/>
    <property type="match status" value="1"/>
</dbReference>
<comment type="similarity">
    <text evidence="2 15">Belongs to the phenylalanyl-tRNA synthetase beta subunit family. Type 1 subfamily.</text>
</comment>
<evidence type="ECO:0000259" key="18">
    <source>
        <dbReference type="PROSITE" id="PS51447"/>
    </source>
</evidence>
<evidence type="ECO:0000256" key="7">
    <source>
        <dbReference type="ARBA" id="ARBA00022723"/>
    </source>
</evidence>
<protein>
    <recommendedName>
        <fullName evidence="15">Phenylalanine--tRNA ligase beta subunit</fullName>
        <ecNumber evidence="15">6.1.1.20</ecNumber>
    </recommendedName>
    <alternativeName>
        <fullName evidence="15">Phenylalanyl-tRNA synthetase beta subunit</fullName>
        <shortName evidence="15">PheRS</shortName>
    </alternativeName>
</protein>
<evidence type="ECO:0000256" key="11">
    <source>
        <dbReference type="ARBA" id="ARBA00022884"/>
    </source>
</evidence>
<dbReference type="InterPro" id="IPR036690">
    <property type="entry name" value="Fdx_antiC-bd_sf"/>
</dbReference>
<evidence type="ECO:0000256" key="5">
    <source>
        <dbReference type="ARBA" id="ARBA00022555"/>
    </source>
</evidence>
<feature type="binding site" evidence="15">
    <location>
        <position position="463"/>
    </location>
    <ligand>
        <name>Mg(2+)</name>
        <dbReference type="ChEBI" id="CHEBI:18420"/>
        <note>shared with alpha subunit</note>
    </ligand>
</feature>
<evidence type="ECO:0000256" key="3">
    <source>
        <dbReference type="ARBA" id="ARBA00011209"/>
    </source>
</evidence>
<comment type="subcellular location">
    <subcellularLocation>
        <location evidence="1 15">Cytoplasm</location>
    </subcellularLocation>
</comment>
<evidence type="ECO:0000256" key="15">
    <source>
        <dbReference type="HAMAP-Rule" id="MF_00283"/>
    </source>
</evidence>
<keyword evidence="9 15" id="KW-0067">ATP-binding</keyword>
<keyword evidence="10 15" id="KW-0460">Magnesium</keyword>
<keyword evidence="4 15" id="KW-0963">Cytoplasm</keyword>
<keyword evidence="7 15" id="KW-0479">Metal-binding</keyword>
<feature type="binding site" evidence="15">
    <location>
        <position position="464"/>
    </location>
    <ligand>
        <name>Mg(2+)</name>
        <dbReference type="ChEBI" id="CHEBI:18420"/>
        <note>shared with alpha subunit</note>
    </ligand>
</feature>
<evidence type="ECO:0000256" key="2">
    <source>
        <dbReference type="ARBA" id="ARBA00008653"/>
    </source>
</evidence>
<dbReference type="FunFam" id="3.30.70.380:FF:000001">
    <property type="entry name" value="Phenylalanine--tRNA ligase beta subunit"/>
    <property type="match status" value="1"/>
</dbReference>
<evidence type="ECO:0000256" key="13">
    <source>
        <dbReference type="ARBA" id="ARBA00023146"/>
    </source>
</evidence>
<gene>
    <name evidence="15" type="primary">pheT</name>
    <name evidence="20" type="ORF">TBH_C1316</name>
</gene>
<accession>A0A7U6JHF2</accession>
<evidence type="ECO:0000256" key="9">
    <source>
        <dbReference type="ARBA" id="ARBA00022840"/>
    </source>
</evidence>
<dbReference type="SMART" id="SM00874">
    <property type="entry name" value="B5"/>
    <property type="match status" value="1"/>
</dbReference>
<dbReference type="PROSITE" id="PS51447">
    <property type="entry name" value="FDX_ACB"/>
    <property type="match status" value="1"/>
</dbReference>
<dbReference type="Gene3D" id="2.40.50.140">
    <property type="entry name" value="Nucleic acid-binding proteins"/>
    <property type="match status" value="1"/>
</dbReference>
<evidence type="ECO:0000256" key="12">
    <source>
        <dbReference type="ARBA" id="ARBA00022917"/>
    </source>
</evidence>
<dbReference type="HAMAP" id="MF_00283">
    <property type="entry name" value="Phe_tRNA_synth_beta1"/>
    <property type="match status" value="1"/>
</dbReference>
<dbReference type="CDD" id="cd02796">
    <property type="entry name" value="tRNA_bind_bactPheRS"/>
    <property type="match status" value="1"/>
</dbReference>
<dbReference type="SUPFAM" id="SSF56037">
    <property type="entry name" value="PheT/TilS domain"/>
    <property type="match status" value="1"/>
</dbReference>
<keyword evidence="8 15" id="KW-0547">Nucleotide-binding</keyword>
<dbReference type="NCBIfam" id="TIGR00472">
    <property type="entry name" value="pheT_bact"/>
    <property type="match status" value="1"/>
</dbReference>
<evidence type="ECO:0000313" key="21">
    <source>
        <dbReference type="Proteomes" id="UP000031631"/>
    </source>
</evidence>
<dbReference type="FunFam" id="3.50.40.10:FF:000001">
    <property type="entry name" value="Phenylalanine--tRNA ligase beta subunit"/>
    <property type="match status" value="1"/>
</dbReference>
<evidence type="ECO:0000259" key="17">
    <source>
        <dbReference type="PROSITE" id="PS50886"/>
    </source>
</evidence>
<evidence type="ECO:0000256" key="6">
    <source>
        <dbReference type="ARBA" id="ARBA00022598"/>
    </source>
</evidence>
<feature type="binding site" evidence="15">
    <location>
        <position position="460"/>
    </location>
    <ligand>
        <name>Mg(2+)</name>
        <dbReference type="ChEBI" id="CHEBI:18420"/>
        <note>shared with alpha subunit</note>
    </ligand>
</feature>
<evidence type="ECO:0000259" key="19">
    <source>
        <dbReference type="PROSITE" id="PS51483"/>
    </source>
</evidence>
<proteinExistence type="inferred from homology"/>
<dbReference type="InterPro" id="IPR045060">
    <property type="entry name" value="Phe-tRNA-ligase_IIc_bsu"/>
</dbReference>
<dbReference type="Pfam" id="PF03483">
    <property type="entry name" value="B3_4"/>
    <property type="match status" value="1"/>
</dbReference>
<feature type="domain" description="FDX-ACB" evidence="18">
    <location>
        <begin position="698"/>
        <end position="791"/>
    </location>
</feature>
<dbReference type="SMART" id="SM00873">
    <property type="entry name" value="B3_4"/>
    <property type="match status" value="1"/>
</dbReference>
<sequence length="792" mass="86603">MQFSESWLREWVNPQASTEELADALSMAGLEVDGVSPAAPAFNGVVIGKVLDCQRHPDADKLSVCQVDIGAGEPVQIVCGAKNVAADMKVPVAVVGAVLPGDFRIRKAKLRGQQSLGMICSASELGLAESSDGIMPLPQDAPVGDDFRAYLQLDDSLIDVDLTPDRGDCLSIAGIARDVGVIYAAEVTDWKIPEVPAGIDDRQEVRLEAAEACPRYTCRIVRGVDARAETPLWMVERLRRSGIRAISPVVDITNYVMIELGQPMHGFDLDRLSGTIHVRFSQGGEKLTLLDGSDVDVQQGTLLIADDEKPLALAGIMGGEASGVVEDTRDILLESAFFSPTAIIGKARAYGLHTDSSHRFERGVDWQLQIRALERATDLLLHIAGGEAGPVVEAVAGDQLPESPEIHLRRFQIPRILGVEIDDATISDILKRLGMGVETTQDGWRVRAPSWRFDIAIEADLVEEIGRIYGYANIPENLSSAPVSVQGVPEAALHLDRIKDLLVDRDYQEVVTYSFISPELAELLTPKARPIRLANPISADMSVMRASLWPGLLSTLQYNLARQQDRVRLFETGQIFLAEGEDIRQPDMFAGLIYGDRLPEQWANPTGKVDFYDLKGDVEAVLGMVDNLHGFDIQPVKDDALHPGQSAVILRNAEEIGRLGMLHPALQAKLDIPGNVFLFQIRLQGLEKGRIPAYAAVSRYPAIRRDLALLVGRDVSWGEVEAVARKAAPEIVRDIRIFDVYTGDNIDSGLKSLALSLILQDYSHTLTDEETERAVKAVLDALRTELSAKLRD</sequence>
<evidence type="ECO:0000256" key="14">
    <source>
        <dbReference type="ARBA" id="ARBA00049255"/>
    </source>
</evidence>
<comment type="cofactor">
    <cofactor evidence="15">
        <name>Mg(2+)</name>
        <dbReference type="ChEBI" id="CHEBI:18420"/>
    </cofactor>
    <text evidence="15">Binds 2 magnesium ions per tetramer.</text>
</comment>
<feature type="domain" description="TRNA-binding" evidence="17">
    <location>
        <begin position="39"/>
        <end position="148"/>
    </location>
</feature>
<dbReference type="GO" id="GO:0000287">
    <property type="term" value="F:magnesium ion binding"/>
    <property type="evidence" value="ECO:0007669"/>
    <property type="project" value="UniProtKB-UniRule"/>
</dbReference>
<dbReference type="InterPro" id="IPR041616">
    <property type="entry name" value="PheRS_beta_core"/>
</dbReference>
<dbReference type="Pfam" id="PF03147">
    <property type="entry name" value="FDX-ACB"/>
    <property type="match status" value="1"/>
</dbReference>
<keyword evidence="21" id="KW-1185">Reference proteome</keyword>
<dbReference type="Proteomes" id="UP000031631">
    <property type="component" value="Chromosome"/>
</dbReference>
<reference evidence="20 21" key="1">
    <citation type="journal article" date="2014" name="PLoS ONE">
        <title>Physiological and genomic features of a novel sulfur-oxidizing gammaproteobacterium belonging to a previously uncultivated symbiotic lineage isolated from a hydrothermal vent.</title>
        <authorList>
            <person name="Nunoura T."/>
            <person name="Takaki Y."/>
            <person name="Kazama H."/>
            <person name="Kakuta J."/>
            <person name="Shimamura S."/>
            <person name="Makita H."/>
            <person name="Hirai M."/>
            <person name="Miyazaki M."/>
            <person name="Takai K."/>
        </authorList>
    </citation>
    <scope>NUCLEOTIDE SEQUENCE [LARGE SCALE GENOMIC DNA]</scope>
    <source>
        <strain evidence="20 21">Hiromi1</strain>
    </source>
</reference>
<dbReference type="AlphaFoldDB" id="A0A7U6JHF2"/>
<keyword evidence="13 15" id="KW-0030">Aminoacyl-tRNA synthetase</keyword>
<keyword evidence="11 16" id="KW-0694">RNA-binding</keyword>
<dbReference type="InterPro" id="IPR012340">
    <property type="entry name" value="NA-bd_OB-fold"/>
</dbReference>
<dbReference type="Gene3D" id="3.50.40.10">
    <property type="entry name" value="Phenylalanyl-trna Synthetase, Chain B, domain 3"/>
    <property type="match status" value="1"/>
</dbReference>
<dbReference type="Pfam" id="PF17759">
    <property type="entry name" value="tRNA_synthFbeta"/>
    <property type="match status" value="1"/>
</dbReference>
<dbReference type="Pfam" id="PF01588">
    <property type="entry name" value="tRNA_bind"/>
    <property type="match status" value="1"/>
</dbReference>
<organism evidence="20 21">
    <name type="scientific">Thiolapillus brandeum</name>
    <dbReference type="NCBI Taxonomy" id="1076588"/>
    <lineage>
        <taxon>Bacteria</taxon>
        <taxon>Pseudomonadati</taxon>
        <taxon>Pseudomonadota</taxon>
        <taxon>Gammaproteobacteria</taxon>
        <taxon>Chromatiales</taxon>
        <taxon>Sedimenticolaceae</taxon>
        <taxon>Thiolapillus</taxon>
    </lineage>
</organism>
<dbReference type="GO" id="GO:0006432">
    <property type="term" value="P:phenylalanyl-tRNA aminoacylation"/>
    <property type="evidence" value="ECO:0007669"/>
    <property type="project" value="UniProtKB-UniRule"/>
</dbReference>
<dbReference type="SUPFAM" id="SSF55681">
    <property type="entry name" value="Class II aaRS and biotin synthetases"/>
    <property type="match status" value="1"/>
</dbReference>
<dbReference type="InterPro" id="IPR004532">
    <property type="entry name" value="Phe-tRNA-ligase_IIc_bsu_bact"/>
</dbReference>
<dbReference type="PROSITE" id="PS51483">
    <property type="entry name" value="B5"/>
    <property type="match status" value="1"/>
</dbReference>
<dbReference type="InterPro" id="IPR009061">
    <property type="entry name" value="DNA-bd_dom_put_sf"/>
</dbReference>
<dbReference type="Gene3D" id="3.30.56.10">
    <property type="match status" value="2"/>
</dbReference>
<dbReference type="Pfam" id="PF03484">
    <property type="entry name" value="B5"/>
    <property type="match status" value="1"/>
</dbReference>
<dbReference type="InterPro" id="IPR002547">
    <property type="entry name" value="tRNA-bd_dom"/>
</dbReference>
<dbReference type="Gene3D" id="3.30.930.10">
    <property type="entry name" value="Bira Bifunctional Protein, Domain 2"/>
    <property type="match status" value="1"/>
</dbReference>
<dbReference type="GO" id="GO:0009328">
    <property type="term" value="C:phenylalanine-tRNA ligase complex"/>
    <property type="evidence" value="ECO:0007669"/>
    <property type="project" value="TreeGrafter"/>
</dbReference>
<dbReference type="InterPro" id="IPR020825">
    <property type="entry name" value="Phe-tRNA_synthase-like_B3/B4"/>
</dbReference>
<dbReference type="EC" id="6.1.1.20" evidence="15"/>
<dbReference type="GO" id="GO:0004826">
    <property type="term" value="F:phenylalanine-tRNA ligase activity"/>
    <property type="evidence" value="ECO:0007669"/>
    <property type="project" value="UniProtKB-UniRule"/>
</dbReference>
<evidence type="ECO:0000256" key="10">
    <source>
        <dbReference type="ARBA" id="ARBA00022842"/>
    </source>
</evidence>
<feature type="domain" description="B5" evidence="19">
    <location>
        <begin position="401"/>
        <end position="476"/>
    </location>
</feature>
<dbReference type="SUPFAM" id="SSF46955">
    <property type="entry name" value="Putative DNA-binding domain"/>
    <property type="match status" value="1"/>
</dbReference>
<dbReference type="InterPro" id="IPR033714">
    <property type="entry name" value="tRNA_bind_bactPheRS"/>
</dbReference>
<dbReference type="RefSeq" id="WP_041066845.1">
    <property type="nucleotide sequence ID" value="NZ_AP012273.1"/>
</dbReference>
<evidence type="ECO:0000256" key="16">
    <source>
        <dbReference type="PROSITE-ProRule" id="PRU00209"/>
    </source>
</evidence>
<dbReference type="OrthoDB" id="9805455at2"/>
<dbReference type="FunFam" id="2.40.50.140:FF:000045">
    <property type="entry name" value="Phenylalanine--tRNA ligase beta subunit"/>
    <property type="match status" value="1"/>
</dbReference>